<accession>A0ACA9SL44</accession>
<evidence type="ECO:0000313" key="2">
    <source>
        <dbReference type="Proteomes" id="UP000789920"/>
    </source>
</evidence>
<keyword evidence="2" id="KW-1185">Reference proteome</keyword>
<sequence>DMVIRFIDSPEIGDTRGVGKDKENFENILKYISNYEYLNGICILLKPNNARLT</sequence>
<dbReference type="EMBL" id="CAJVQC010136596">
    <property type="protein sequence ID" value="CAG8843022.1"/>
    <property type="molecule type" value="Genomic_DNA"/>
</dbReference>
<gene>
    <name evidence="1" type="ORF">RPERSI_LOCUS32579</name>
</gene>
<comment type="caution">
    <text evidence="1">The sequence shown here is derived from an EMBL/GenBank/DDBJ whole genome shotgun (WGS) entry which is preliminary data.</text>
</comment>
<dbReference type="Proteomes" id="UP000789920">
    <property type="component" value="Unassembled WGS sequence"/>
</dbReference>
<feature type="non-terminal residue" evidence="1">
    <location>
        <position position="53"/>
    </location>
</feature>
<feature type="non-terminal residue" evidence="1">
    <location>
        <position position="1"/>
    </location>
</feature>
<name>A0ACA9SL44_9GLOM</name>
<organism evidence="1 2">
    <name type="scientific">Racocetra persica</name>
    <dbReference type="NCBI Taxonomy" id="160502"/>
    <lineage>
        <taxon>Eukaryota</taxon>
        <taxon>Fungi</taxon>
        <taxon>Fungi incertae sedis</taxon>
        <taxon>Mucoromycota</taxon>
        <taxon>Glomeromycotina</taxon>
        <taxon>Glomeromycetes</taxon>
        <taxon>Diversisporales</taxon>
        <taxon>Gigasporaceae</taxon>
        <taxon>Racocetra</taxon>
    </lineage>
</organism>
<reference evidence="1" key="1">
    <citation type="submission" date="2021-06" db="EMBL/GenBank/DDBJ databases">
        <authorList>
            <person name="Kallberg Y."/>
            <person name="Tangrot J."/>
            <person name="Rosling A."/>
        </authorList>
    </citation>
    <scope>NUCLEOTIDE SEQUENCE</scope>
    <source>
        <strain evidence="1">MA461A</strain>
    </source>
</reference>
<evidence type="ECO:0000313" key="1">
    <source>
        <dbReference type="EMBL" id="CAG8843022.1"/>
    </source>
</evidence>
<protein>
    <submittedName>
        <fullName evidence="1">25939_t:CDS:1</fullName>
    </submittedName>
</protein>
<proteinExistence type="predicted"/>